<evidence type="ECO:0000256" key="4">
    <source>
        <dbReference type="ARBA" id="ARBA00022692"/>
    </source>
</evidence>
<keyword evidence="14" id="KW-1185">Reference proteome</keyword>
<evidence type="ECO:0000256" key="5">
    <source>
        <dbReference type="ARBA" id="ARBA00023077"/>
    </source>
</evidence>
<dbReference type="Gene3D" id="2.170.130.10">
    <property type="entry name" value="TonB-dependent receptor, plug domain"/>
    <property type="match status" value="1"/>
</dbReference>
<dbReference type="Proteomes" id="UP001204015">
    <property type="component" value="Unassembled WGS sequence"/>
</dbReference>
<evidence type="ECO:0000256" key="2">
    <source>
        <dbReference type="ARBA" id="ARBA00022448"/>
    </source>
</evidence>
<reference evidence="13 14" key="1">
    <citation type="submission" date="2022-06" db="EMBL/GenBank/DDBJ databases">
        <title>A taxonomic note on the genus Prevotella: Description of four novel genera and emended description of the genera Hallella and Xylanibacter.</title>
        <authorList>
            <person name="Hitch T.C.A."/>
        </authorList>
    </citation>
    <scope>NUCLEOTIDE SEQUENCE [LARGE SCALE GENOMIC DNA]</scope>
    <source>
        <strain evidence="13 14">DSM 100619</strain>
    </source>
</reference>
<evidence type="ECO:0000259" key="12">
    <source>
        <dbReference type="Pfam" id="PF07715"/>
    </source>
</evidence>
<dbReference type="Pfam" id="PF13715">
    <property type="entry name" value="CarbopepD_reg_2"/>
    <property type="match status" value="1"/>
</dbReference>
<keyword evidence="7 8" id="KW-0998">Cell outer membrane</keyword>
<dbReference type="Gene3D" id="2.60.40.1120">
    <property type="entry name" value="Carboxypeptidase-like, regulatory domain"/>
    <property type="match status" value="1"/>
</dbReference>
<keyword evidence="10" id="KW-0732">Signal</keyword>
<dbReference type="PROSITE" id="PS52016">
    <property type="entry name" value="TONB_DEPENDENT_REC_3"/>
    <property type="match status" value="1"/>
</dbReference>
<dbReference type="InterPro" id="IPR036942">
    <property type="entry name" value="Beta-barrel_TonB_sf"/>
</dbReference>
<evidence type="ECO:0000256" key="7">
    <source>
        <dbReference type="ARBA" id="ARBA00023237"/>
    </source>
</evidence>
<feature type="domain" description="TonB-dependent receptor plug" evidence="12">
    <location>
        <begin position="130"/>
        <end position="228"/>
    </location>
</feature>
<keyword evidence="5 9" id="KW-0798">TonB box</keyword>
<gene>
    <name evidence="13" type="ORF">NG821_06805</name>
</gene>
<evidence type="ECO:0000313" key="14">
    <source>
        <dbReference type="Proteomes" id="UP001204015"/>
    </source>
</evidence>
<proteinExistence type="inferred from homology"/>
<feature type="domain" description="TonB-dependent receptor-like beta-barrel" evidence="11">
    <location>
        <begin position="413"/>
        <end position="887"/>
    </location>
</feature>
<organism evidence="13 14">
    <name type="scientific">Segatella cerevisiae</name>
    <dbReference type="NCBI Taxonomy" id="2053716"/>
    <lineage>
        <taxon>Bacteria</taxon>
        <taxon>Pseudomonadati</taxon>
        <taxon>Bacteroidota</taxon>
        <taxon>Bacteroidia</taxon>
        <taxon>Bacteroidales</taxon>
        <taxon>Prevotellaceae</taxon>
        <taxon>Segatella</taxon>
    </lineage>
</organism>
<dbReference type="EMBL" id="JAMXLY010000020">
    <property type="protein sequence ID" value="MCO6025550.1"/>
    <property type="molecule type" value="Genomic_DNA"/>
</dbReference>
<dbReference type="SUPFAM" id="SSF56935">
    <property type="entry name" value="Porins"/>
    <property type="match status" value="1"/>
</dbReference>
<dbReference type="InterPro" id="IPR037066">
    <property type="entry name" value="Plug_dom_sf"/>
</dbReference>
<keyword evidence="4 8" id="KW-0812">Transmembrane</keyword>
<dbReference type="SUPFAM" id="SSF49464">
    <property type="entry name" value="Carboxypeptidase regulatory domain-like"/>
    <property type="match status" value="1"/>
</dbReference>
<evidence type="ECO:0000256" key="10">
    <source>
        <dbReference type="SAM" id="SignalP"/>
    </source>
</evidence>
<dbReference type="RefSeq" id="WP_252760908.1">
    <property type="nucleotide sequence ID" value="NZ_JAMXLY010000020.1"/>
</dbReference>
<feature type="signal peptide" evidence="10">
    <location>
        <begin position="1"/>
        <end position="20"/>
    </location>
</feature>
<evidence type="ECO:0000256" key="3">
    <source>
        <dbReference type="ARBA" id="ARBA00022452"/>
    </source>
</evidence>
<dbReference type="InterPro" id="IPR000531">
    <property type="entry name" value="Beta-barrel_TonB"/>
</dbReference>
<feature type="chain" id="PRO_5045366581" evidence="10">
    <location>
        <begin position="21"/>
        <end position="932"/>
    </location>
</feature>
<keyword evidence="13" id="KW-0675">Receptor</keyword>
<name>A0ABT1BXV4_9BACT</name>
<comment type="caution">
    <text evidence="13">The sequence shown here is derived from an EMBL/GenBank/DDBJ whole genome shotgun (WGS) entry which is preliminary data.</text>
</comment>
<dbReference type="InterPro" id="IPR039426">
    <property type="entry name" value="TonB-dep_rcpt-like"/>
</dbReference>
<evidence type="ECO:0000256" key="8">
    <source>
        <dbReference type="PROSITE-ProRule" id="PRU01360"/>
    </source>
</evidence>
<dbReference type="PANTHER" id="PTHR40980">
    <property type="entry name" value="PLUG DOMAIN-CONTAINING PROTEIN"/>
    <property type="match status" value="1"/>
</dbReference>
<keyword evidence="2 8" id="KW-0813">Transport</keyword>
<dbReference type="Pfam" id="PF07715">
    <property type="entry name" value="Plug"/>
    <property type="match status" value="1"/>
</dbReference>
<evidence type="ECO:0000256" key="9">
    <source>
        <dbReference type="RuleBase" id="RU003357"/>
    </source>
</evidence>
<evidence type="ECO:0000313" key="13">
    <source>
        <dbReference type="EMBL" id="MCO6025550.1"/>
    </source>
</evidence>
<evidence type="ECO:0000256" key="6">
    <source>
        <dbReference type="ARBA" id="ARBA00023136"/>
    </source>
</evidence>
<comment type="similarity">
    <text evidence="8 9">Belongs to the TonB-dependent receptor family.</text>
</comment>
<sequence>MKQRIIVFGLLVMTILRVNAQHITGQVVDETSNEPLTGAVVELQGEGKRTVTDVDGHFVLGDLGNRNYNLLVRYVGYQNKEIKGVHAESSSSKSGVVIKMKADEQQLNGVVVTGVARKNTETAAIQQMKNSSVIMSNVSAQEISRTQDTNAGEVIRRIPGVSLIDDKFIMVRGLSQRYNNVWINGGAVPSSEADSRAFSFDIIPSSQIDNLTIVKTPAAEYPADYSGGFILISTKGIPSDNNASVSVGGNWNDASVFKRFVYSKGSGTDFLGFDNGLRSLSGGIRAVLKGIGEEGGTDLLGNGLNNDWITKAMHPWGDLKLGASLNHHWTLGGQQLGMIAAVNYTNEYRTYTDMQNNLFGVYDVANDKSNYLRHSVDDQYNHNVRLGAMVNFTLLSKSGNNKYELKNIFNQLANDRYTWREGVSAQSNLEKSAEYYYRSRMTYNGQLTGKHTFEDNVLDWSAGYSYANRHLPDRRRYLLDDAMESGVYALNNGNDVSREWTQLDEHIFSANVNERHDFHFGSWNPFLKVGAYGEYRTRKYYTREFIYSWNADDNDLPSGFRYSDITKLLSDEGNYGADKLYLLEQSQMRNNYRGHNTQGAGYMAMSLPFGKLNAYLGVRFEHNDMELISNTKDNEVSETSRHYRDNDLFPSLNATYEFNEKNQLRFSYGKTVNRPEFREVSSSVYYDFDLASSVQGNTELKNCFVHNLDLRYEFYPAKGEVISLAAFYKHFDSPIEWTYTVSGGTDLIYSYKNAKSANSYGLELDLRKDLSFIGLPGLSWSFNGALIKSRVQFAAGDREQNRPMQGQSPYLINTGLFYKYDRLKMDLALFYNRIGKRLIGVGRSEGSTGDDSNARVPDSYEMPRDVIDLTASKRFGSHLELKFNIRDLLDQKVYYKQFAKVTGTDGSKKTVEEITRSYKPGRNIGLTIIYQF</sequence>
<protein>
    <submittedName>
        <fullName evidence="13">TonB-dependent receptor</fullName>
    </submittedName>
</protein>
<keyword evidence="6 8" id="KW-0472">Membrane</keyword>
<dbReference type="Gene3D" id="2.40.170.20">
    <property type="entry name" value="TonB-dependent receptor, beta-barrel domain"/>
    <property type="match status" value="1"/>
</dbReference>
<dbReference type="Pfam" id="PF00593">
    <property type="entry name" value="TonB_dep_Rec_b-barrel"/>
    <property type="match status" value="1"/>
</dbReference>
<dbReference type="InterPro" id="IPR012910">
    <property type="entry name" value="Plug_dom"/>
</dbReference>
<comment type="subcellular location">
    <subcellularLocation>
        <location evidence="1 8">Cell outer membrane</location>
        <topology evidence="1 8">Multi-pass membrane protein</topology>
    </subcellularLocation>
</comment>
<accession>A0ABT1BXV4</accession>
<keyword evidence="3 8" id="KW-1134">Transmembrane beta strand</keyword>
<evidence type="ECO:0000259" key="11">
    <source>
        <dbReference type="Pfam" id="PF00593"/>
    </source>
</evidence>
<evidence type="ECO:0000256" key="1">
    <source>
        <dbReference type="ARBA" id="ARBA00004571"/>
    </source>
</evidence>
<dbReference type="PANTHER" id="PTHR40980:SF5">
    <property type="entry name" value="TONB-DEPENDENT RECEPTOR"/>
    <property type="match status" value="1"/>
</dbReference>
<dbReference type="InterPro" id="IPR008969">
    <property type="entry name" value="CarboxyPept-like_regulatory"/>
</dbReference>